<comment type="caution">
    <text evidence="2">The sequence shown here is derived from an EMBL/GenBank/DDBJ whole genome shotgun (WGS) entry which is preliminary data.</text>
</comment>
<name>A0ABV5SS86_9MICO</name>
<keyword evidence="1" id="KW-0732">Signal</keyword>
<gene>
    <name evidence="2" type="ORF">ACFFQV_13000</name>
</gene>
<feature type="chain" id="PRO_5045572467" description="Secreted protein" evidence="1">
    <location>
        <begin position="30"/>
        <end position="78"/>
    </location>
</feature>
<evidence type="ECO:0000313" key="3">
    <source>
        <dbReference type="Proteomes" id="UP001589667"/>
    </source>
</evidence>
<protein>
    <recommendedName>
        <fullName evidence="4">Secreted protein</fullName>
    </recommendedName>
</protein>
<evidence type="ECO:0000313" key="2">
    <source>
        <dbReference type="EMBL" id="MFB9643208.1"/>
    </source>
</evidence>
<dbReference type="EMBL" id="JBHMBL010000003">
    <property type="protein sequence ID" value="MFB9643208.1"/>
    <property type="molecule type" value="Genomic_DNA"/>
</dbReference>
<keyword evidence="3" id="KW-1185">Reference proteome</keyword>
<reference evidence="2 3" key="1">
    <citation type="submission" date="2024-09" db="EMBL/GenBank/DDBJ databases">
        <authorList>
            <person name="Sun Q."/>
            <person name="Mori K."/>
        </authorList>
    </citation>
    <scope>NUCLEOTIDE SEQUENCE [LARGE SCALE GENOMIC DNA]</scope>
    <source>
        <strain evidence="2 3">JCM 14321</strain>
    </source>
</reference>
<dbReference type="RefSeq" id="WP_157424997.1">
    <property type="nucleotide sequence ID" value="NZ_BAAANI010000004.1"/>
</dbReference>
<dbReference type="Proteomes" id="UP001589667">
    <property type="component" value="Unassembled WGS sequence"/>
</dbReference>
<evidence type="ECO:0000256" key="1">
    <source>
        <dbReference type="SAM" id="SignalP"/>
    </source>
</evidence>
<sequence length="78" mass="8412">MRARVTKALAAVGLSVAMIAGGAAMSASAAEVWYKVTGYSQSECLRVQNQYRASGAHIVTACHYRSYDGKWAFEYSVS</sequence>
<organism evidence="2 3">
    <name type="scientific">Agromyces lapidis</name>
    <dbReference type="NCBI Taxonomy" id="279574"/>
    <lineage>
        <taxon>Bacteria</taxon>
        <taxon>Bacillati</taxon>
        <taxon>Actinomycetota</taxon>
        <taxon>Actinomycetes</taxon>
        <taxon>Micrococcales</taxon>
        <taxon>Microbacteriaceae</taxon>
        <taxon>Agromyces</taxon>
    </lineage>
</organism>
<accession>A0ABV5SS86</accession>
<feature type="signal peptide" evidence="1">
    <location>
        <begin position="1"/>
        <end position="29"/>
    </location>
</feature>
<evidence type="ECO:0008006" key="4">
    <source>
        <dbReference type="Google" id="ProtNLM"/>
    </source>
</evidence>
<proteinExistence type="predicted"/>